<feature type="non-terminal residue" evidence="1">
    <location>
        <position position="62"/>
    </location>
</feature>
<evidence type="ECO:0000313" key="2">
    <source>
        <dbReference type="Proteomes" id="UP000789405"/>
    </source>
</evidence>
<evidence type="ECO:0000313" key="1">
    <source>
        <dbReference type="EMBL" id="CAG8797124.1"/>
    </source>
</evidence>
<dbReference type="EMBL" id="CAJVPY010031877">
    <property type="protein sequence ID" value="CAG8797124.1"/>
    <property type="molecule type" value="Genomic_DNA"/>
</dbReference>
<comment type="caution">
    <text evidence="1">The sequence shown here is derived from an EMBL/GenBank/DDBJ whole genome shotgun (WGS) entry which is preliminary data.</text>
</comment>
<proteinExistence type="predicted"/>
<sequence length="62" mass="7036">TIIDLCTLTKILQVAKKNSIKLNSLTKNLNSLEALHNKQKEILTKLEKPDVLFGFVEIEKSK</sequence>
<gene>
    <name evidence="1" type="ORF">DERYTH_LOCUS22619</name>
</gene>
<feature type="non-terminal residue" evidence="1">
    <location>
        <position position="1"/>
    </location>
</feature>
<organism evidence="1 2">
    <name type="scientific">Dentiscutata erythropus</name>
    <dbReference type="NCBI Taxonomy" id="1348616"/>
    <lineage>
        <taxon>Eukaryota</taxon>
        <taxon>Fungi</taxon>
        <taxon>Fungi incertae sedis</taxon>
        <taxon>Mucoromycota</taxon>
        <taxon>Glomeromycotina</taxon>
        <taxon>Glomeromycetes</taxon>
        <taxon>Diversisporales</taxon>
        <taxon>Gigasporaceae</taxon>
        <taxon>Dentiscutata</taxon>
    </lineage>
</organism>
<dbReference type="AlphaFoldDB" id="A0A9N9JUT2"/>
<accession>A0A9N9JUT2</accession>
<reference evidence="1" key="1">
    <citation type="submission" date="2021-06" db="EMBL/GenBank/DDBJ databases">
        <authorList>
            <person name="Kallberg Y."/>
            <person name="Tangrot J."/>
            <person name="Rosling A."/>
        </authorList>
    </citation>
    <scope>NUCLEOTIDE SEQUENCE</scope>
    <source>
        <strain evidence="1">MA453B</strain>
    </source>
</reference>
<dbReference type="Proteomes" id="UP000789405">
    <property type="component" value="Unassembled WGS sequence"/>
</dbReference>
<keyword evidence="2" id="KW-1185">Reference proteome</keyword>
<protein>
    <submittedName>
        <fullName evidence="1">23396_t:CDS:1</fullName>
    </submittedName>
</protein>
<name>A0A9N9JUT2_9GLOM</name>